<proteinExistence type="inferred from homology"/>
<dbReference type="PATRIC" id="fig|883079.3.peg.1764"/>
<dbReference type="OrthoDB" id="8020873at2"/>
<dbReference type="Proteomes" id="UP000001095">
    <property type="component" value="Unassembled WGS sequence"/>
</dbReference>
<evidence type="ECO:0000259" key="6">
    <source>
        <dbReference type="Pfam" id="PF12637"/>
    </source>
</evidence>
<dbReference type="InterPro" id="IPR024434">
    <property type="entry name" value="TSCPD_dom"/>
</dbReference>
<dbReference type="EC" id="1.17.4.1" evidence="2"/>
<evidence type="ECO:0000256" key="2">
    <source>
        <dbReference type="ARBA" id="ARBA00012274"/>
    </source>
</evidence>
<dbReference type="RefSeq" id="WP_002712601.1">
    <property type="nucleotide sequence ID" value="NZ_KB375281.1"/>
</dbReference>
<keyword evidence="8" id="KW-1185">Reference proteome</keyword>
<keyword evidence="3" id="KW-0237">DNA synthesis</keyword>
<sequence>MTRQRLPNRRFNETFEFQHAGVNFTASYGRDDGGKIKELFLSGGKAGSVIEAMMSDASTSISIALQSGVKPHELAHSMVRNPDGQPASPLGVVLDDMVMG</sequence>
<dbReference type="EMBL" id="AGWY01000007">
    <property type="protein sequence ID" value="EKS37785.1"/>
    <property type="molecule type" value="Genomic_DNA"/>
</dbReference>
<comment type="similarity">
    <text evidence="1">Belongs to the ribonucleoside diphosphate reductase class-2 family.</text>
</comment>
<dbReference type="GO" id="GO:0000166">
    <property type="term" value="F:nucleotide binding"/>
    <property type="evidence" value="ECO:0007669"/>
    <property type="project" value="UniProtKB-KW"/>
</dbReference>
<evidence type="ECO:0000313" key="8">
    <source>
        <dbReference type="Proteomes" id="UP000001095"/>
    </source>
</evidence>
<organism evidence="7 8">
    <name type="scientific">Afipia clevelandensis ATCC 49720</name>
    <dbReference type="NCBI Taxonomy" id="883079"/>
    <lineage>
        <taxon>Bacteria</taxon>
        <taxon>Pseudomonadati</taxon>
        <taxon>Pseudomonadota</taxon>
        <taxon>Alphaproteobacteria</taxon>
        <taxon>Hyphomicrobiales</taxon>
        <taxon>Nitrobacteraceae</taxon>
        <taxon>Afipia</taxon>
    </lineage>
</organism>
<feature type="domain" description="TSCPD" evidence="6">
    <location>
        <begin position="16"/>
        <end position="79"/>
    </location>
</feature>
<evidence type="ECO:0000256" key="4">
    <source>
        <dbReference type="ARBA" id="ARBA00022741"/>
    </source>
</evidence>
<name>K8PDZ9_9BRAD</name>
<dbReference type="AlphaFoldDB" id="K8PDZ9"/>
<evidence type="ECO:0000313" key="7">
    <source>
        <dbReference type="EMBL" id="EKS37785.1"/>
    </source>
</evidence>
<dbReference type="GO" id="GO:0071897">
    <property type="term" value="P:DNA biosynthetic process"/>
    <property type="evidence" value="ECO:0007669"/>
    <property type="project" value="UniProtKB-KW"/>
</dbReference>
<evidence type="ECO:0000256" key="3">
    <source>
        <dbReference type="ARBA" id="ARBA00022634"/>
    </source>
</evidence>
<keyword evidence="4" id="KW-0547">Nucleotide-binding</keyword>
<evidence type="ECO:0000256" key="5">
    <source>
        <dbReference type="ARBA" id="ARBA00047754"/>
    </source>
</evidence>
<comment type="catalytic activity">
    <reaction evidence="5">
        <text>a 2'-deoxyribonucleoside 5'-diphosphate + [thioredoxin]-disulfide + H2O = a ribonucleoside 5'-diphosphate + [thioredoxin]-dithiol</text>
        <dbReference type="Rhea" id="RHEA:23252"/>
        <dbReference type="Rhea" id="RHEA-COMP:10698"/>
        <dbReference type="Rhea" id="RHEA-COMP:10700"/>
        <dbReference type="ChEBI" id="CHEBI:15377"/>
        <dbReference type="ChEBI" id="CHEBI:29950"/>
        <dbReference type="ChEBI" id="CHEBI:50058"/>
        <dbReference type="ChEBI" id="CHEBI:57930"/>
        <dbReference type="ChEBI" id="CHEBI:73316"/>
        <dbReference type="EC" id="1.17.4.1"/>
    </reaction>
</comment>
<evidence type="ECO:0000256" key="1">
    <source>
        <dbReference type="ARBA" id="ARBA00007405"/>
    </source>
</evidence>
<protein>
    <recommendedName>
        <fullName evidence="2">ribonucleoside-diphosphate reductase</fullName>
        <ecNumber evidence="2">1.17.4.1</ecNumber>
    </recommendedName>
</protein>
<gene>
    <name evidence="7" type="ORF">HMPREF9696_01735</name>
</gene>
<dbReference type="Pfam" id="PF12637">
    <property type="entry name" value="TSCPD"/>
    <property type="match status" value="1"/>
</dbReference>
<dbReference type="HOGENOM" id="CLU_165950_0_0_5"/>
<dbReference type="GO" id="GO:0004748">
    <property type="term" value="F:ribonucleoside-diphosphate reductase activity, thioredoxin disulfide as acceptor"/>
    <property type="evidence" value="ECO:0007669"/>
    <property type="project" value="UniProtKB-EC"/>
</dbReference>
<comment type="caution">
    <text evidence="7">The sequence shown here is derived from an EMBL/GenBank/DDBJ whole genome shotgun (WGS) entry which is preliminary data.</text>
</comment>
<accession>K8PDZ9</accession>
<reference evidence="7 8" key="1">
    <citation type="submission" date="2012-04" db="EMBL/GenBank/DDBJ databases">
        <title>The Genome Sequence of Afipia clevelandensis ATCC 49720.</title>
        <authorList>
            <consortium name="The Broad Institute Genome Sequencing Platform"/>
            <person name="Earl A."/>
            <person name="Ward D."/>
            <person name="Feldgarden M."/>
            <person name="Gevers D."/>
            <person name="Huys G."/>
            <person name="Walker B."/>
            <person name="Young S.K."/>
            <person name="Zeng Q."/>
            <person name="Gargeya S."/>
            <person name="Fitzgerald M."/>
            <person name="Haas B."/>
            <person name="Abouelleil A."/>
            <person name="Alvarado L."/>
            <person name="Arachchi H.M."/>
            <person name="Berlin A."/>
            <person name="Chapman S.B."/>
            <person name="Goldberg J."/>
            <person name="Griggs A."/>
            <person name="Gujja S."/>
            <person name="Hansen M."/>
            <person name="Howarth C."/>
            <person name="Imamovic A."/>
            <person name="Larimer J."/>
            <person name="McCowen C."/>
            <person name="Montmayeur A."/>
            <person name="Murphy C."/>
            <person name="Neiman D."/>
            <person name="Pearson M."/>
            <person name="Priest M."/>
            <person name="Roberts A."/>
            <person name="Saif S."/>
            <person name="Shea T."/>
            <person name="Sisk P."/>
            <person name="Sykes S."/>
            <person name="Wortman J."/>
            <person name="Nusbaum C."/>
            <person name="Birren B."/>
        </authorList>
    </citation>
    <scope>NUCLEOTIDE SEQUENCE [LARGE SCALE GENOMIC DNA]</scope>
    <source>
        <strain evidence="7 8">ATCC 49720</strain>
    </source>
</reference>